<reference evidence="2" key="1">
    <citation type="submission" date="2020-11" db="EMBL/GenBank/DDBJ databases">
        <authorList>
            <consortium name="DOE Joint Genome Institute"/>
            <person name="Ahrendt S."/>
            <person name="Riley R."/>
            <person name="Andreopoulos W."/>
            <person name="Labutti K."/>
            <person name="Pangilinan J."/>
            <person name="Ruiz-Duenas F.J."/>
            <person name="Barrasa J.M."/>
            <person name="Sanchez-Garcia M."/>
            <person name="Camarero S."/>
            <person name="Miyauchi S."/>
            <person name="Serrano A."/>
            <person name="Linde D."/>
            <person name="Babiker R."/>
            <person name="Drula E."/>
            <person name="Ayuso-Fernandez I."/>
            <person name="Pacheco R."/>
            <person name="Padilla G."/>
            <person name="Ferreira P."/>
            <person name="Barriuso J."/>
            <person name="Kellner H."/>
            <person name="Castanera R."/>
            <person name="Alfaro M."/>
            <person name="Ramirez L."/>
            <person name="Pisabarro A.G."/>
            <person name="Kuo A."/>
            <person name="Tritt A."/>
            <person name="Lipzen A."/>
            <person name="He G."/>
            <person name="Yan M."/>
            <person name="Ng V."/>
            <person name="Cullen D."/>
            <person name="Martin F."/>
            <person name="Rosso M.-N."/>
            <person name="Henrissat B."/>
            <person name="Hibbett D."/>
            <person name="Martinez A.T."/>
            <person name="Grigoriev I.V."/>
        </authorList>
    </citation>
    <scope>NUCLEOTIDE SEQUENCE</scope>
    <source>
        <strain evidence="2">AH 40177</strain>
    </source>
</reference>
<evidence type="ECO:0000313" key="3">
    <source>
        <dbReference type="Proteomes" id="UP000772434"/>
    </source>
</evidence>
<sequence length="189" mass="21588">YLDEMLYVEGGGLNGDSCAGCKTPNPMFRCVDEDCVGLGMRCEECIVKSHWYLPFHWIEEWDGEMFWTRTLQSLGLCIQLGHKAGSACLFPQPAYIYFAVLHTNGIHQVNINFCGCQPNLQCRTQLLRSHLWPGTVLSPQSACTFICLWQFHTFNCIANIPAYDYYKGLETMTENRTQEKPDVSAKLVW</sequence>
<dbReference type="Pfam" id="PF18803">
    <property type="entry name" value="CxC2"/>
    <property type="match status" value="1"/>
</dbReference>
<feature type="domain" description="CxC2-like cysteine cluster KDZ transposase-associated" evidence="1">
    <location>
        <begin position="71"/>
        <end position="175"/>
    </location>
</feature>
<gene>
    <name evidence="2" type="ORF">BDP27DRAFT_1225324</name>
</gene>
<protein>
    <recommendedName>
        <fullName evidence="1">CxC2-like cysteine cluster KDZ transposase-associated domain-containing protein</fullName>
    </recommendedName>
</protein>
<name>A0A9P5PR22_9AGAR</name>
<feature type="non-terminal residue" evidence="2">
    <location>
        <position position="1"/>
    </location>
</feature>
<comment type="caution">
    <text evidence="2">The sequence shown here is derived from an EMBL/GenBank/DDBJ whole genome shotgun (WGS) entry which is preliminary data.</text>
</comment>
<dbReference type="InterPro" id="IPR041457">
    <property type="entry name" value="CxC2_KDZ-assoc"/>
</dbReference>
<evidence type="ECO:0000259" key="1">
    <source>
        <dbReference type="Pfam" id="PF18803"/>
    </source>
</evidence>
<dbReference type="EMBL" id="JADNRY010000068">
    <property type="protein sequence ID" value="KAF9067809.1"/>
    <property type="molecule type" value="Genomic_DNA"/>
</dbReference>
<evidence type="ECO:0000313" key="2">
    <source>
        <dbReference type="EMBL" id="KAF9067809.1"/>
    </source>
</evidence>
<organism evidence="2 3">
    <name type="scientific">Rhodocollybia butyracea</name>
    <dbReference type="NCBI Taxonomy" id="206335"/>
    <lineage>
        <taxon>Eukaryota</taxon>
        <taxon>Fungi</taxon>
        <taxon>Dikarya</taxon>
        <taxon>Basidiomycota</taxon>
        <taxon>Agaricomycotina</taxon>
        <taxon>Agaricomycetes</taxon>
        <taxon>Agaricomycetidae</taxon>
        <taxon>Agaricales</taxon>
        <taxon>Marasmiineae</taxon>
        <taxon>Omphalotaceae</taxon>
        <taxon>Rhodocollybia</taxon>
    </lineage>
</organism>
<dbReference type="Proteomes" id="UP000772434">
    <property type="component" value="Unassembled WGS sequence"/>
</dbReference>
<accession>A0A9P5PR22</accession>
<proteinExistence type="predicted"/>
<dbReference type="AlphaFoldDB" id="A0A9P5PR22"/>
<dbReference type="OrthoDB" id="3235114at2759"/>
<keyword evidence="3" id="KW-1185">Reference proteome</keyword>